<accession>A0ABP2HUM5</accession>
<dbReference type="PANTHER" id="PTHR45266">
    <property type="entry name" value="OXALOACETATE DECARBOXYLASE ALPHA CHAIN"/>
    <property type="match status" value="1"/>
</dbReference>
<comment type="caution">
    <text evidence="3">The sequence shown here is derived from an EMBL/GenBank/DDBJ whole genome shotgun (WGS) entry which is preliminary data.</text>
</comment>
<dbReference type="EC" id="4.1.1.70" evidence="3"/>
<dbReference type="PROSITE" id="PS50968">
    <property type="entry name" value="BIOTINYL_LIPOYL"/>
    <property type="match status" value="1"/>
</dbReference>
<dbReference type="CDD" id="cd06850">
    <property type="entry name" value="biotinyl_domain"/>
    <property type="match status" value="1"/>
</dbReference>
<dbReference type="InterPro" id="IPR001882">
    <property type="entry name" value="Biotin_BS"/>
</dbReference>
<organism evidence="3 4">
    <name type="scientific">Pyramidobacter piscolens W5455</name>
    <dbReference type="NCBI Taxonomy" id="352165"/>
    <lineage>
        <taxon>Bacteria</taxon>
        <taxon>Thermotogati</taxon>
        <taxon>Synergistota</taxon>
        <taxon>Synergistia</taxon>
        <taxon>Synergistales</taxon>
        <taxon>Dethiosulfovibrionaceae</taxon>
        <taxon>Pyramidobacter</taxon>
    </lineage>
</organism>
<dbReference type="Proteomes" id="UP000006462">
    <property type="component" value="Unassembled WGS sequence"/>
</dbReference>
<name>A0ABP2HUM5_9BACT</name>
<dbReference type="SUPFAM" id="SSF51230">
    <property type="entry name" value="Single hybrid motif"/>
    <property type="match status" value="1"/>
</dbReference>
<dbReference type="PANTHER" id="PTHR45266:SF3">
    <property type="entry name" value="OXALOACETATE DECARBOXYLASE ALPHA CHAIN"/>
    <property type="match status" value="1"/>
</dbReference>
<gene>
    <name evidence="3" type="primary">gcdC</name>
    <name evidence="3" type="ORF">HMPREF7215_0560</name>
</gene>
<sequence>MRLKSEKYHLIEKQLRRILIMSMYKITVNGKSYDVNVEPLAGAAAVAAPQAAPVAAAPVAAPVPAPAPQAAPAPVAAPAAAAPAGSTEVTAPMPGKVLRVLAKVGDTVSANDNLLILEAMKMENEIPAGRDGKVLEIRVSEGSAVNSGDVLVVIG</sequence>
<keyword evidence="3" id="KW-0456">Lyase</keyword>
<dbReference type="Gene3D" id="2.40.50.100">
    <property type="match status" value="1"/>
</dbReference>
<dbReference type="InterPro" id="IPR011053">
    <property type="entry name" value="Single_hybrid_motif"/>
</dbReference>
<dbReference type="InterPro" id="IPR050709">
    <property type="entry name" value="Biotin_Carboxyl_Carrier/Decarb"/>
</dbReference>
<dbReference type="Pfam" id="PF00364">
    <property type="entry name" value="Biotin_lipoyl"/>
    <property type="match status" value="1"/>
</dbReference>
<evidence type="ECO:0000313" key="4">
    <source>
        <dbReference type="Proteomes" id="UP000006462"/>
    </source>
</evidence>
<evidence type="ECO:0000259" key="2">
    <source>
        <dbReference type="PROSITE" id="PS50968"/>
    </source>
</evidence>
<dbReference type="GO" id="GO:0016829">
    <property type="term" value="F:lyase activity"/>
    <property type="evidence" value="ECO:0007669"/>
    <property type="project" value="UniProtKB-KW"/>
</dbReference>
<evidence type="ECO:0000313" key="3">
    <source>
        <dbReference type="EMBL" id="EFB90692.1"/>
    </source>
</evidence>
<dbReference type="PROSITE" id="PS00188">
    <property type="entry name" value="BIOTIN"/>
    <property type="match status" value="1"/>
</dbReference>
<dbReference type="InterPro" id="IPR000089">
    <property type="entry name" value="Biotin_lipoyl"/>
</dbReference>
<protein>
    <submittedName>
        <fullName evidence="3">Glutaconyl-CoA decarboxylase subunit gamma</fullName>
        <ecNumber evidence="3">4.1.1.70</ecNumber>
    </submittedName>
</protein>
<evidence type="ECO:0000256" key="1">
    <source>
        <dbReference type="ARBA" id="ARBA00023267"/>
    </source>
</evidence>
<keyword evidence="1" id="KW-0092">Biotin</keyword>
<reference evidence="3 4" key="1">
    <citation type="submission" date="2009-12" db="EMBL/GenBank/DDBJ databases">
        <authorList>
            <person name="Shrivastava S."/>
            <person name="Madupu R."/>
            <person name="Durkin A.S."/>
            <person name="Torralba M."/>
            <person name="Methe B."/>
            <person name="Sutton G.G."/>
            <person name="Strausberg R.L."/>
            <person name="Nelson K.E."/>
        </authorList>
    </citation>
    <scope>NUCLEOTIDE SEQUENCE [LARGE SCALE GENOMIC DNA]</scope>
    <source>
        <strain evidence="3 4">W5455</strain>
    </source>
</reference>
<feature type="domain" description="Lipoyl-binding" evidence="2">
    <location>
        <begin position="81"/>
        <end position="155"/>
    </location>
</feature>
<proteinExistence type="predicted"/>
<dbReference type="EMBL" id="ADFP01000069">
    <property type="protein sequence ID" value="EFB90692.1"/>
    <property type="molecule type" value="Genomic_DNA"/>
</dbReference>
<keyword evidence="4" id="KW-1185">Reference proteome</keyword>